<feature type="transmembrane region" description="Helical" evidence="1">
    <location>
        <begin position="183"/>
        <end position="205"/>
    </location>
</feature>
<keyword evidence="3" id="KW-1185">Reference proteome</keyword>
<dbReference type="EMBL" id="VTPS01000013">
    <property type="protein sequence ID" value="TZE81456.1"/>
    <property type="molecule type" value="Genomic_DNA"/>
</dbReference>
<evidence type="ECO:0000313" key="2">
    <source>
        <dbReference type="EMBL" id="TZE81456.1"/>
    </source>
</evidence>
<organism evidence="2 3">
    <name type="scientific">Calorimonas adulescens</name>
    <dbReference type="NCBI Taxonomy" id="2606906"/>
    <lineage>
        <taxon>Bacteria</taxon>
        <taxon>Bacillati</taxon>
        <taxon>Bacillota</taxon>
        <taxon>Clostridia</taxon>
        <taxon>Thermoanaerobacterales</taxon>
        <taxon>Thermoanaerobacteraceae</taxon>
        <taxon>Calorimonas</taxon>
    </lineage>
</organism>
<feature type="transmembrane region" description="Helical" evidence="1">
    <location>
        <begin position="66"/>
        <end position="86"/>
    </location>
</feature>
<evidence type="ECO:0000256" key="1">
    <source>
        <dbReference type="SAM" id="Phobius"/>
    </source>
</evidence>
<dbReference type="RefSeq" id="WP_149545610.1">
    <property type="nucleotide sequence ID" value="NZ_VTPS01000013.1"/>
</dbReference>
<keyword evidence="1" id="KW-1133">Transmembrane helix</keyword>
<proteinExistence type="predicted"/>
<feature type="transmembrane region" description="Helical" evidence="1">
    <location>
        <begin position="106"/>
        <end position="133"/>
    </location>
</feature>
<gene>
    <name evidence="2" type="ORF">FWJ32_08910</name>
</gene>
<keyword evidence="1" id="KW-0812">Transmembrane</keyword>
<feature type="transmembrane region" description="Helical" evidence="1">
    <location>
        <begin position="413"/>
        <end position="432"/>
    </location>
</feature>
<comment type="caution">
    <text evidence="2">The sequence shown here is derived from an EMBL/GenBank/DDBJ whole genome shotgun (WGS) entry which is preliminary data.</text>
</comment>
<dbReference type="Proteomes" id="UP000322976">
    <property type="component" value="Unassembled WGS sequence"/>
</dbReference>
<protein>
    <submittedName>
        <fullName evidence="2">C4-dicarboxylate ABC transporter</fullName>
    </submittedName>
</protein>
<sequence>MQAILILILFLIIAALMVTRKIPTLIALPALAIGIAIIAGIPLKLVNPETKADTGLLAGIIEGGSLRLASAYVAVMFGAWLGQIMNQTGISKSIVKTAAELGGDRPFFITICITAAIAILFTTISGLGAVIMIGSIAVPILLSVGVPPIVAVSMFLFGMGIGLEINMSNWSFYITATGVSLDQVRNFALILMALTAIDALLFAIIEFRKEGIRFTWAQNNLKQSQKVNESQKVNVFSLLTPIVPILFVLILKWPIIPSFMIGIVYSLITTQKSIKNAISTLTKTAYDGIADAAPAVLLMIGIGMLLNAVMHPMVSKSLEPVLKSIIPTTPVAYVLFFGILAPLALYRGPLNLWGLGSGIAGLLISLNILPPTAVMGALLSTERVQAIGDPTNTHNVWLANYAGIDVNKLLMKLLPYIWALAFAGIITASILFF</sequence>
<feature type="transmembrane region" description="Helical" evidence="1">
    <location>
        <begin position="235"/>
        <end position="268"/>
    </location>
</feature>
<feature type="transmembrane region" description="Helical" evidence="1">
    <location>
        <begin position="321"/>
        <end position="344"/>
    </location>
</feature>
<feature type="transmembrane region" description="Helical" evidence="1">
    <location>
        <begin position="140"/>
        <end position="163"/>
    </location>
</feature>
<accession>A0A5D8QCD4</accession>
<evidence type="ECO:0000313" key="3">
    <source>
        <dbReference type="Proteomes" id="UP000322976"/>
    </source>
</evidence>
<keyword evidence="1" id="KW-0472">Membrane</keyword>
<name>A0A5D8QCD4_9THEO</name>
<feature type="transmembrane region" description="Helical" evidence="1">
    <location>
        <begin position="25"/>
        <end position="46"/>
    </location>
</feature>
<feature type="transmembrane region" description="Helical" evidence="1">
    <location>
        <begin position="288"/>
        <end position="309"/>
    </location>
</feature>
<feature type="transmembrane region" description="Helical" evidence="1">
    <location>
        <begin position="350"/>
        <end position="369"/>
    </location>
</feature>
<reference evidence="2 3" key="1">
    <citation type="submission" date="2019-08" db="EMBL/GenBank/DDBJ databases">
        <title>Calorimonas adulescens gen. nov., sp. nov., an anaerobic thermophilic bacterium from Sakhalin hot spring.</title>
        <authorList>
            <person name="Khomyakova M.A."/>
            <person name="Merkel A.Y."/>
            <person name="Novikov A."/>
            <person name="Bonch-Osmolovskaya E.A."/>
            <person name="Slobodkin A.I."/>
        </authorList>
    </citation>
    <scope>NUCLEOTIDE SEQUENCE [LARGE SCALE GENOMIC DNA]</scope>
    <source>
        <strain evidence="2 3">A05MB</strain>
    </source>
</reference>
<dbReference type="AlphaFoldDB" id="A0A5D8QCD4"/>